<feature type="region of interest" description="Disordered" evidence="1">
    <location>
        <begin position="1"/>
        <end position="43"/>
    </location>
</feature>
<feature type="compositionally biased region" description="Basic and acidic residues" evidence="1">
    <location>
        <begin position="332"/>
        <end position="347"/>
    </location>
</feature>
<evidence type="ECO:0000313" key="3">
    <source>
        <dbReference type="EMBL" id="KLO09530.1"/>
    </source>
</evidence>
<proteinExistence type="predicted"/>
<evidence type="ECO:0000256" key="2">
    <source>
        <dbReference type="SAM" id="Phobius"/>
    </source>
</evidence>
<dbReference type="EMBL" id="KQ086053">
    <property type="protein sequence ID" value="KLO09530.1"/>
    <property type="molecule type" value="Genomic_DNA"/>
</dbReference>
<keyword evidence="2" id="KW-0472">Membrane</keyword>
<protein>
    <submittedName>
        <fullName evidence="3">Uncharacterized protein</fullName>
    </submittedName>
</protein>
<name>A0A0H2RCH6_9AGAM</name>
<keyword evidence="2" id="KW-0812">Transmembrane</keyword>
<gene>
    <name evidence="3" type="ORF">SCHPADRAFT_857801</name>
</gene>
<dbReference type="OrthoDB" id="3365917at2759"/>
<sequence>MSSDAKHLFPRKGGGGGKGGGGKGGGSGSKGSPAARKGAPSSFTNSRFANAFKLSGTKFSASPYSDGGGKSSKLSSGIFTGRLSGGGNRNSVYGTRTYGSGYPYGGYGYYVADRPFPYVFYPISIQSNYYGDNEYANVNDTDRPGGNLVAAIVQPSNNTSSVTYRLLGDNSSVSAVFAALVANCSIANNTDGIYAFSPSSTTNTSVWPLPEQVIQWYRASTFALSLDGYNDTASLASNAPASNSSTGYTRLADTPLPDGLNTTFLECVNYTTGASVPLVNKPSDSLKAWQIVLIVLGSLFAAVIIGGLLIGYCGTIRKSCVSRWRRRKSRKIAREREADGSSLRETEPRDDELPSGTRA</sequence>
<evidence type="ECO:0000313" key="4">
    <source>
        <dbReference type="Proteomes" id="UP000053477"/>
    </source>
</evidence>
<feature type="transmembrane region" description="Helical" evidence="2">
    <location>
        <begin position="288"/>
        <end position="316"/>
    </location>
</feature>
<organism evidence="3 4">
    <name type="scientific">Schizopora paradoxa</name>
    <dbReference type="NCBI Taxonomy" id="27342"/>
    <lineage>
        <taxon>Eukaryota</taxon>
        <taxon>Fungi</taxon>
        <taxon>Dikarya</taxon>
        <taxon>Basidiomycota</taxon>
        <taxon>Agaricomycotina</taxon>
        <taxon>Agaricomycetes</taxon>
        <taxon>Hymenochaetales</taxon>
        <taxon>Schizoporaceae</taxon>
        <taxon>Schizopora</taxon>
    </lineage>
</organism>
<dbReference type="Proteomes" id="UP000053477">
    <property type="component" value="Unassembled WGS sequence"/>
</dbReference>
<keyword evidence="2" id="KW-1133">Transmembrane helix</keyword>
<evidence type="ECO:0000256" key="1">
    <source>
        <dbReference type="SAM" id="MobiDB-lite"/>
    </source>
</evidence>
<accession>A0A0H2RCH6</accession>
<feature type="region of interest" description="Disordered" evidence="1">
    <location>
        <begin position="330"/>
        <end position="359"/>
    </location>
</feature>
<dbReference type="AlphaFoldDB" id="A0A0H2RCH6"/>
<reference evidence="3 4" key="1">
    <citation type="submission" date="2015-04" db="EMBL/GenBank/DDBJ databases">
        <title>Complete genome sequence of Schizopora paradoxa KUC8140, a cosmopolitan wood degrader in East Asia.</title>
        <authorList>
            <consortium name="DOE Joint Genome Institute"/>
            <person name="Min B."/>
            <person name="Park H."/>
            <person name="Jang Y."/>
            <person name="Kim J.-J."/>
            <person name="Kim K.H."/>
            <person name="Pangilinan J."/>
            <person name="Lipzen A."/>
            <person name="Riley R."/>
            <person name="Grigoriev I.V."/>
            <person name="Spatafora J.W."/>
            <person name="Choi I.-G."/>
        </authorList>
    </citation>
    <scope>NUCLEOTIDE SEQUENCE [LARGE SCALE GENOMIC DNA]</scope>
    <source>
        <strain evidence="3 4">KUC8140</strain>
    </source>
</reference>
<dbReference type="InParanoid" id="A0A0H2RCH6"/>
<feature type="compositionally biased region" description="Gly residues" evidence="1">
    <location>
        <begin position="12"/>
        <end position="29"/>
    </location>
</feature>
<keyword evidence="4" id="KW-1185">Reference proteome</keyword>
<dbReference type="STRING" id="27342.A0A0H2RCH6"/>